<dbReference type="InterPro" id="IPR006665">
    <property type="entry name" value="OmpA-like"/>
</dbReference>
<evidence type="ECO:0000256" key="5">
    <source>
        <dbReference type="SAM" id="MobiDB-lite"/>
    </source>
</evidence>
<dbReference type="OrthoDB" id="1149075at2"/>
<feature type="domain" description="OmpA-like" evidence="6">
    <location>
        <begin position="89"/>
        <end position="217"/>
    </location>
</feature>
<keyword evidence="2 4" id="KW-0472">Membrane</keyword>
<evidence type="ECO:0000313" key="8">
    <source>
        <dbReference type="Proteomes" id="UP000242869"/>
    </source>
</evidence>
<dbReference type="PANTHER" id="PTHR30329">
    <property type="entry name" value="STATOR ELEMENT OF FLAGELLAR MOTOR COMPLEX"/>
    <property type="match status" value="1"/>
</dbReference>
<name>A0A1I4YXR4_9NEIS</name>
<evidence type="ECO:0000256" key="1">
    <source>
        <dbReference type="ARBA" id="ARBA00004442"/>
    </source>
</evidence>
<dbReference type="PRINTS" id="PR01021">
    <property type="entry name" value="OMPADOMAIN"/>
</dbReference>
<dbReference type="PANTHER" id="PTHR30329:SF21">
    <property type="entry name" value="LIPOPROTEIN YIAD-RELATED"/>
    <property type="match status" value="1"/>
</dbReference>
<dbReference type="Gene3D" id="3.30.1330.60">
    <property type="entry name" value="OmpA-like domain"/>
    <property type="match status" value="1"/>
</dbReference>
<dbReference type="PROSITE" id="PS51123">
    <property type="entry name" value="OMPA_2"/>
    <property type="match status" value="1"/>
</dbReference>
<keyword evidence="8" id="KW-1185">Reference proteome</keyword>
<accession>A0A1I4YXR4</accession>
<dbReference type="InterPro" id="IPR036737">
    <property type="entry name" value="OmpA-like_sf"/>
</dbReference>
<reference evidence="8" key="1">
    <citation type="submission" date="2016-10" db="EMBL/GenBank/DDBJ databases">
        <authorList>
            <person name="Varghese N."/>
            <person name="Submissions S."/>
        </authorList>
    </citation>
    <scope>NUCLEOTIDE SEQUENCE [LARGE SCALE GENOMIC DNA]</scope>
    <source>
        <strain evidence="8">DSM 6150</strain>
    </source>
</reference>
<feature type="region of interest" description="Disordered" evidence="5">
    <location>
        <begin position="67"/>
        <end position="90"/>
    </location>
</feature>
<dbReference type="InterPro" id="IPR006664">
    <property type="entry name" value="OMP_bac"/>
</dbReference>
<keyword evidence="3" id="KW-0998">Cell outer membrane</keyword>
<dbReference type="SUPFAM" id="SSF103088">
    <property type="entry name" value="OmpA-like"/>
    <property type="match status" value="1"/>
</dbReference>
<evidence type="ECO:0000313" key="7">
    <source>
        <dbReference type="EMBL" id="SFN42792.1"/>
    </source>
</evidence>
<dbReference type="Proteomes" id="UP000242869">
    <property type="component" value="Unassembled WGS sequence"/>
</dbReference>
<dbReference type="CDD" id="cd07185">
    <property type="entry name" value="OmpA_C-like"/>
    <property type="match status" value="1"/>
</dbReference>
<dbReference type="GO" id="GO:0009279">
    <property type="term" value="C:cell outer membrane"/>
    <property type="evidence" value="ECO:0007669"/>
    <property type="project" value="UniProtKB-SubCell"/>
</dbReference>
<dbReference type="InterPro" id="IPR050330">
    <property type="entry name" value="Bact_OuterMem_StrucFunc"/>
</dbReference>
<comment type="subcellular location">
    <subcellularLocation>
        <location evidence="1">Cell outer membrane</location>
    </subcellularLocation>
</comment>
<dbReference type="GO" id="GO:0015288">
    <property type="term" value="F:porin activity"/>
    <property type="evidence" value="ECO:0007669"/>
    <property type="project" value="InterPro"/>
</dbReference>
<dbReference type="InterPro" id="IPR002368">
    <property type="entry name" value="OmpA"/>
</dbReference>
<evidence type="ECO:0000259" key="6">
    <source>
        <dbReference type="PROSITE" id="PS51123"/>
    </source>
</evidence>
<dbReference type="STRING" id="83765.SAMN05660284_01453"/>
<evidence type="ECO:0000256" key="2">
    <source>
        <dbReference type="ARBA" id="ARBA00023136"/>
    </source>
</evidence>
<dbReference type="PRINTS" id="PR01022">
    <property type="entry name" value="OUTRMMBRANEA"/>
</dbReference>
<organism evidence="7 8">
    <name type="scientific">Formivibrio citricus</name>
    <dbReference type="NCBI Taxonomy" id="83765"/>
    <lineage>
        <taxon>Bacteria</taxon>
        <taxon>Pseudomonadati</taxon>
        <taxon>Pseudomonadota</taxon>
        <taxon>Betaproteobacteria</taxon>
        <taxon>Neisseriales</taxon>
        <taxon>Chitinibacteraceae</taxon>
        <taxon>Formivibrio</taxon>
    </lineage>
</organism>
<feature type="compositionally biased region" description="Pro residues" evidence="5">
    <location>
        <begin position="77"/>
        <end position="90"/>
    </location>
</feature>
<dbReference type="Pfam" id="PF00691">
    <property type="entry name" value="OmpA"/>
    <property type="match status" value="1"/>
</dbReference>
<protein>
    <submittedName>
        <fullName evidence="7">Outer membrane protein OmpA</fullName>
    </submittedName>
</protein>
<evidence type="ECO:0000256" key="3">
    <source>
        <dbReference type="ARBA" id="ARBA00023237"/>
    </source>
</evidence>
<dbReference type="RefSeq" id="WP_091193596.1">
    <property type="nucleotide sequence ID" value="NZ_FOVE01000009.1"/>
</dbReference>
<proteinExistence type="predicted"/>
<gene>
    <name evidence="7" type="ORF">SAMN05660284_01453</name>
</gene>
<evidence type="ECO:0000256" key="4">
    <source>
        <dbReference type="PROSITE-ProRule" id="PRU00473"/>
    </source>
</evidence>
<dbReference type="EMBL" id="FOVE01000009">
    <property type="protein sequence ID" value="SFN42792.1"/>
    <property type="molecule type" value="Genomic_DNA"/>
</dbReference>
<dbReference type="AlphaFoldDB" id="A0A1I4YXR4"/>
<sequence length="217" mass="23600">MSPNMLIAAGIFCAASSISHSGIEVYVQGATATPAWKNSYGECWRTGTWTKEAATVEGCDGYVKPVPPAPAAEKPEPAPVVQPQPKSPPQPKVYTLKADVLFDFDRYVLKPGGKKALDELYRQAKAADPSNGFVSVTGHADRIGTEKYNLKLSKARARTVADYLMAKGKQEEKIKIMGMGETQPVTGHTCDKVHPFKKLVECLAPDRRVEIVIQGKK</sequence>